<dbReference type="SMART" id="SM00248">
    <property type="entry name" value="ANK"/>
    <property type="match status" value="8"/>
</dbReference>
<evidence type="ECO:0000256" key="1">
    <source>
        <dbReference type="ARBA" id="ARBA00022737"/>
    </source>
</evidence>
<keyword evidence="2" id="KW-0040">ANK repeat</keyword>
<name>A0A8H8U0U7_9HELO</name>
<comment type="caution">
    <text evidence="5">The sequence shown here is derived from an EMBL/GenBank/DDBJ whole genome shotgun (WGS) entry which is preliminary data.</text>
</comment>
<feature type="repeat" description="ANK" evidence="2">
    <location>
        <begin position="839"/>
        <end position="871"/>
    </location>
</feature>
<evidence type="ECO:0000256" key="2">
    <source>
        <dbReference type="PROSITE-ProRule" id="PRU00023"/>
    </source>
</evidence>
<dbReference type="PANTHER" id="PTHR10039">
    <property type="entry name" value="AMELOGENIN"/>
    <property type="match status" value="1"/>
</dbReference>
<sequence length="951" mass="106298">MSFGFSVGDFIKTVELANKVRKGFVGAPSQFNAISDEVRSLSIVLLDVEVFLYNRELRNEQEADLRRIVDGCGNVLNQLEHTLDNYGELRSGHRSASKTVKRMWKRLKWEPEDIKQLRDRIGTNIGLLNAFFTSGLIRDNVVTLVRSQEDQGRQTILDWITSIDHAAQQSNFLSRRQPGTGQWLLVSAEFTAWVGTSKRTLFCPGIPGAGKTVLTSIVIEELFTRFENVGNIGIAYLYCNYQRQHQQKFEDLIASLLKQLVQEQPSLPDSVKTLYNRHKDKRTRPSLDEILGVLQSVASVYSRVFIIVDAIDECQISDGHQQRLLSGLFELQAKCNANIFATSRHISCIEREFEGCLKLAIRASEEDVRKYLDAHMVQLPRFVARSLELQEKIKTDIVNAIDGMFLLAQLHLDSLTGKRSLKAVQTALKNLVKGSAAYDHAYKDAMERINGQIKDQEELAKQVLSWITCAKRPLAAIELQHALGVEVGESQLDEANIPEIEDMVSVCAGLVTIDEGSGIIRLVHYTAQEYFDRTQRQWFPDVQANIITTCVTYLSFDDFERGICQSDNEFEQRLQSNKFYDYAAHNWGHHAREASTSCDNVMDFLRKQAHVEASSQVLMASKRYSDETKYSQKGPKQMTGLHLAAFFGVGNVVLGLLNGNHPDLKDSHSRTPLLWAAERGHENVVKLLLDQGVGLDLMDSECGRTPLSWAAKNVHHVVVQLLLEAGADPNARGEGYGESALHLAAGIGNKAMVYQLLKAGADVNTRVGNLRSNESALHRAAARGHDEVVGLLLKFKADVRAKDYFGWTALHRAANAGYEKVVKLLLEADVAVVVDKNECEATALHLAALGGNKAIVEQLIEGNADVEARCQDGWTPLHWAAEDTQKSTFQFLFKTKTDIEAKKSVILKAPSQISKSMSYDLDKLMASMRADVRGENPSLFATRYATWEPFC</sequence>
<feature type="repeat" description="ANK" evidence="2">
    <location>
        <begin position="668"/>
        <end position="700"/>
    </location>
</feature>
<dbReference type="Pfam" id="PF22939">
    <property type="entry name" value="WHD_GPIID"/>
    <property type="match status" value="1"/>
</dbReference>
<dbReference type="GeneID" id="41984538"/>
<feature type="repeat" description="ANK" evidence="2">
    <location>
        <begin position="872"/>
        <end position="904"/>
    </location>
</feature>
<dbReference type="InterPro" id="IPR056884">
    <property type="entry name" value="NPHP3-like_N"/>
</dbReference>
<dbReference type="PROSITE" id="PS50297">
    <property type="entry name" value="ANK_REP_REGION"/>
    <property type="match status" value="7"/>
</dbReference>
<evidence type="ECO:0000313" key="6">
    <source>
        <dbReference type="Proteomes" id="UP000431533"/>
    </source>
</evidence>
<accession>A0A8H8U0U7</accession>
<feature type="repeat" description="ANK" evidence="2">
    <location>
        <begin position="736"/>
        <end position="768"/>
    </location>
</feature>
<dbReference type="PANTHER" id="PTHR10039:SF15">
    <property type="entry name" value="NACHT DOMAIN-CONTAINING PROTEIN"/>
    <property type="match status" value="1"/>
</dbReference>
<dbReference type="InterPro" id="IPR054471">
    <property type="entry name" value="GPIID_WHD"/>
</dbReference>
<gene>
    <name evidence="5" type="ORF">LHYA1_G004340</name>
</gene>
<protein>
    <submittedName>
        <fullName evidence="5">Putative ankyrin repeat protein</fullName>
    </submittedName>
</protein>
<evidence type="ECO:0000259" key="3">
    <source>
        <dbReference type="Pfam" id="PF22939"/>
    </source>
</evidence>
<dbReference type="Gene3D" id="3.40.50.300">
    <property type="entry name" value="P-loop containing nucleotide triphosphate hydrolases"/>
    <property type="match status" value="1"/>
</dbReference>
<proteinExistence type="predicted"/>
<dbReference type="EMBL" id="QGMH01000043">
    <property type="protein sequence ID" value="TVY27700.1"/>
    <property type="molecule type" value="Genomic_DNA"/>
</dbReference>
<feature type="domain" description="GPI inositol-deacylase winged helix" evidence="3">
    <location>
        <begin position="456"/>
        <end position="533"/>
    </location>
</feature>
<keyword evidence="6" id="KW-1185">Reference proteome</keyword>
<dbReference type="OrthoDB" id="195446at2759"/>
<dbReference type="InterPro" id="IPR036770">
    <property type="entry name" value="Ankyrin_rpt-contain_sf"/>
</dbReference>
<dbReference type="InterPro" id="IPR002110">
    <property type="entry name" value="Ankyrin_rpt"/>
</dbReference>
<evidence type="ECO:0000259" key="4">
    <source>
        <dbReference type="Pfam" id="PF24883"/>
    </source>
</evidence>
<dbReference type="Pfam" id="PF12796">
    <property type="entry name" value="Ank_2"/>
    <property type="match status" value="3"/>
</dbReference>
<dbReference type="RefSeq" id="XP_031006488.1">
    <property type="nucleotide sequence ID" value="XM_031149302.1"/>
</dbReference>
<dbReference type="SUPFAM" id="SSF48403">
    <property type="entry name" value="Ankyrin repeat"/>
    <property type="match status" value="1"/>
</dbReference>
<evidence type="ECO:0000313" key="5">
    <source>
        <dbReference type="EMBL" id="TVY27700.1"/>
    </source>
</evidence>
<dbReference type="SUPFAM" id="SSF52540">
    <property type="entry name" value="P-loop containing nucleoside triphosphate hydrolases"/>
    <property type="match status" value="1"/>
</dbReference>
<organism evidence="5 6">
    <name type="scientific">Lachnellula hyalina</name>
    <dbReference type="NCBI Taxonomy" id="1316788"/>
    <lineage>
        <taxon>Eukaryota</taxon>
        <taxon>Fungi</taxon>
        <taxon>Dikarya</taxon>
        <taxon>Ascomycota</taxon>
        <taxon>Pezizomycotina</taxon>
        <taxon>Leotiomycetes</taxon>
        <taxon>Helotiales</taxon>
        <taxon>Lachnaceae</taxon>
        <taxon>Lachnellula</taxon>
    </lineage>
</organism>
<keyword evidence="1" id="KW-0677">Repeat</keyword>
<dbReference type="PRINTS" id="PR01415">
    <property type="entry name" value="ANKYRIN"/>
</dbReference>
<dbReference type="AlphaFoldDB" id="A0A8H8U0U7"/>
<dbReference type="Gene3D" id="1.25.40.20">
    <property type="entry name" value="Ankyrin repeat-containing domain"/>
    <property type="match status" value="3"/>
</dbReference>
<feature type="repeat" description="ANK" evidence="2">
    <location>
        <begin position="805"/>
        <end position="837"/>
    </location>
</feature>
<feature type="repeat" description="ANK" evidence="2">
    <location>
        <begin position="702"/>
        <end position="734"/>
    </location>
</feature>
<feature type="domain" description="Nephrocystin 3-like N-terminal" evidence="4">
    <location>
        <begin position="179"/>
        <end position="344"/>
    </location>
</feature>
<dbReference type="InterPro" id="IPR027417">
    <property type="entry name" value="P-loop_NTPase"/>
</dbReference>
<dbReference type="PROSITE" id="PS50088">
    <property type="entry name" value="ANK_REPEAT"/>
    <property type="match status" value="7"/>
</dbReference>
<dbReference type="Pfam" id="PF24883">
    <property type="entry name" value="NPHP3_N"/>
    <property type="match status" value="1"/>
</dbReference>
<dbReference type="Proteomes" id="UP000431533">
    <property type="component" value="Unassembled WGS sequence"/>
</dbReference>
<feature type="repeat" description="ANK" evidence="2">
    <location>
        <begin position="772"/>
        <end position="804"/>
    </location>
</feature>
<reference evidence="5 6" key="1">
    <citation type="submission" date="2018-05" db="EMBL/GenBank/DDBJ databases">
        <title>Genome sequencing and assembly of the regulated plant pathogen Lachnellula willkommii and related sister species for the development of diagnostic species identification markers.</title>
        <authorList>
            <person name="Giroux E."/>
            <person name="Bilodeau G."/>
        </authorList>
    </citation>
    <scope>NUCLEOTIDE SEQUENCE [LARGE SCALE GENOMIC DNA]</scope>
    <source>
        <strain evidence="5 6">CBS 185.66</strain>
    </source>
</reference>